<dbReference type="EMBL" id="JANKHO010002581">
    <property type="protein sequence ID" value="KAJ3490948.1"/>
    <property type="molecule type" value="Genomic_DNA"/>
</dbReference>
<reference evidence="2" key="1">
    <citation type="submission" date="2022-07" db="EMBL/GenBank/DDBJ databases">
        <title>Genome Sequence of Agrocybe chaxingu.</title>
        <authorList>
            <person name="Buettner E."/>
        </authorList>
    </citation>
    <scope>NUCLEOTIDE SEQUENCE</scope>
    <source>
        <strain evidence="2">MP-N11</strain>
    </source>
</reference>
<dbReference type="InterPro" id="IPR021109">
    <property type="entry name" value="Peptidase_aspartic_dom_sf"/>
</dbReference>
<accession>A0A9W8JNT9</accession>
<dbReference type="SUPFAM" id="SSF50630">
    <property type="entry name" value="Acid proteases"/>
    <property type="match status" value="1"/>
</dbReference>
<keyword evidence="3" id="KW-1185">Reference proteome</keyword>
<dbReference type="InterPro" id="IPR033121">
    <property type="entry name" value="PEPTIDASE_A1"/>
</dbReference>
<comment type="caution">
    <text evidence="2">The sequence shown here is derived from an EMBL/GenBank/DDBJ whole genome shotgun (WGS) entry which is preliminary data.</text>
</comment>
<dbReference type="Pfam" id="PF00026">
    <property type="entry name" value="Asp"/>
    <property type="match status" value="1"/>
</dbReference>
<protein>
    <recommendedName>
        <fullName evidence="1">Peptidase A1 domain-containing protein</fullName>
    </recommendedName>
</protein>
<proteinExistence type="predicted"/>
<dbReference type="Gene3D" id="2.40.70.10">
    <property type="entry name" value="Acid Proteases"/>
    <property type="match status" value="1"/>
</dbReference>
<dbReference type="Proteomes" id="UP001148786">
    <property type="component" value="Unassembled WGS sequence"/>
</dbReference>
<organism evidence="2 3">
    <name type="scientific">Agrocybe chaxingu</name>
    <dbReference type="NCBI Taxonomy" id="84603"/>
    <lineage>
        <taxon>Eukaryota</taxon>
        <taxon>Fungi</taxon>
        <taxon>Dikarya</taxon>
        <taxon>Basidiomycota</taxon>
        <taxon>Agaricomycotina</taxon>
        <taxon>Agaricomycetes</taxon>
        <taxon>Agaricomycetidae</taxon>
        <taxon>Agaricales</taxon>
        <taxon>Agaricineae</taxon>
        <taxon>Strophariaceae</taxon>
        <taxon>Agrocybe</taxon>
    </lineage>
</organism>
<evidence type="ECO:0000259" key="1">
    <source>
        <dbReference type="PROSITE" id="PS51767"/>
    </source>
</evidence>
<gene>
    <name evidence="2" type="ORF">NLJ89_g11387</name>
</gene>
<sequence>MNFGPESRGSSQCVGAIFDLTLGSNIVSGSGNPSWVVGDTFLKNVYSVFRATPPSVGFAELSSVAGGTAASSTSASAFSLSSTSASSPSTVFVTVSPATGAPNGGSTDVGSSGARSAALSLKSSSFGILFSGFVALVMSAL</sequence>
<feature type="domain" description="Peptidase A1" evidence="1">
    <location>
        <begin position="1"/>
        <end position="59"/>
    </location>
</feature>
<dbReference type="OrthoDB" id="771136at2759"/>
<name>A0A9W8JNT9_9AGAR</name>
<dbReference type="PROSITE" id="PS51767">
    <property type="entry name" value="PEPTIDASE_A1"/>
    <property type="match status" value="1"/>
</dbReference>
<evidence type="ECO:0000313" key="2">
    <source>
        <dbReference type="EMBL" id="KAJ3490948.1"/>
    </source>
</evidence>
<evidence type="ECO:0000313" key="3">
    <source>
        <dbReference type="Proteomes" id="UP001148786"/>
    </source>
</evidence>
<dbReference type="AlphaFoldDB" id="A0A9W8JNT9"/>